<name>A0A9N8L050_CHRIL</name>
<dbReference type="EMBL" id="LR824027">
    <property type="protein sequence ID" value="CAD0205405.1"/>
    <property type="molecule type" value="Genomic_DNA"/>
</dbReference>
<proteinExistence type="predicted"/>
<evidence type="ECO:0000313" key="2">
    <source>
        <dbReference type="Proteomes" id="UP001154114"/>
    </source>
</evidence>
<evidence type="ECO:0000313" key="1">
    <source>
        <dbReference type="EMBL" id="CAD0205405.1"/>
    </source>
</evidence>
<accession>A0A9N8L050</accession>
<sequence>MGRQFDTTGERSGVGPTYLHAFQNTEAVIFISKTQTFEKSVLPWGSISRPLTLQFYGLTTRLLQLILARKKMAPLFKLFLYTNFLYINC</sequence>
<gene>
    <name evidence="1" type="ORF">CINC_LOCUS7705</name>
</gene>
<keyword evidence="2" id="KW-1185">Reference proteome</keyword>
<dbReference type="Proteomes" id="UP001154114">
    <property type="component" value="Chromosome 24"/>
</dbReference>
<reference evidence="1" key="1">
    <citation type="submission" date="2021-12" db="EMBL/GenBank/DDBJ databases">
        <authorList>
            <person name="King R."/>
        </authorList>
    </citation>
    <scope>NUCLEOTIDE SEQUENCE</scope>
</reference>
<organism evidence="1 2">
    <name type="scientific">Chrysodeixis includens</name>
    <name type="common">Soybean looper</name>
    <name type="synonym">Pseudoplusia includens</name>
    <dbReference type="NCBI Taxonomy" id="689277"/>
    <lineage>
        <taxon>Eukaryota</taxon>
        <taxon>Metazoa</taxon>
        <taxon>Ecdysozoa</taxon>
        <taxon>Arthropoda</taxon>
        <taxon>Hexapoda</taxon>
        <taxon>Insecta</taxon>
        <taxon>Pterygota</taxon>
        <taxon>Neoptera</taxon>
        <taxon>Endopterygota</taxon>
        <taxon>Lepidoptera</taxon>
        <taxon>Glossata</taxon>
        <taxon>Ditrysia</taxon>
        <taxon>Noctuoidea</taxon>
        <taxon>Noctuidae</taxon>
        <taxon>Plusiinae</taxon>
        <taxon>Chrysodeixis</taxon>
    </lineage>
</organism>
<protein>
    <submittedName>
        <fullName evidence="1">Uncharacterized protein</fullName>
    </submittedName>
</protein>
<dbReference type="AlphaFoldDB" id="A0A9N8L050"/>